<feature type="signal peptide" evidence="1">
    <location>
        <begin position="1"/>
        <end position="18"/>
    </location>
</feature>
<feature type="chain" id="PRO_5043866326" evidence="1">
    <location>
        <begin position="19"/>
        <end position="361"/>
    </location>
</feature>
<dbReference type="Proteomes" id="UP001321749">
    <property type="component" value="Unassembled WGS sequence"/>
</dbReference>
<organism evidence="2 3">
    <name type="scientific">Cladorrhinum samala</name>
    <dbReference type="NCBI Taxonomy" id="585594"/>
    <lineage>
        <taxon>Eukaryota</taxon>
        <taxon>Fungi</taxon>
        <taxon>Dikarya</taxon>
        <taxon>Ascomycota</taxon>
        <taxon>Pezizomycotina</taxon>
        <taxon>Sordariomycetes</taxon>
        <taxon>Sordariomycetidae</taxon>
        <taxon>Sordariales</taxon>
        <taxon>Podosporaceae</taxon>
        <taxon>Cladorrhinum</taxon>
    </lineage>
</organism>
<accession>A0AAV9HD74</accession>
<proteinExistence type="predicted"/>
<dbReference type="AlphaFoldDB" id="A0AAV9HD74"/>
<name>A0AAV9HD74_9PEZI</name>
<evidence type="ECO:0000313" key="3">
    <source>
        <dbReference type="Proteomes" id="UP001321749"/>
    </source>
</evidence>
<sequence>MAAAGVINVISVVARVLGIVQFGMDNFAPPESVGSTVKIQVGLDFEGGLNNAGGDLPDIRLFNEAGKFLGMAADPGGVGDGATGEVKVDHIGDSGQQAAYALFSANNNAICIASASITWPNGDNYGWVGDWGQACGGSWFYSNVFIKGSGYKPNCLWIDGNGDQPQTGFQVHWPEFVQRSEGQLDQIDVDYYCNSGPPFKMYTDPEPSSITYWVLSNGEKKRDTTTTEGLDGYSPTQSGLHARRQLQRRQAADNSSTSAPFLSLSQRLSDLLVFDDATDHSAIELCASETSLGPDFASTTEELFCRMSDKTLWPFCGSTYVDDCFDVNLQQLVVGGKVTRDRKYTKVMNWGGSGKGASGTK</sequence>
<reference evidence="2" key="1">
    <citation type="journal article" date="2023" name="Mol. Phylogenet. Evol.">
        <title>Genome-scale phylogeny and comparative genomics of the fungal order Sordariales.</title>
        <authorList>
            <person name="Hensen N."/>
            <person name="Bonometti L."/>
            <person name="Westerberg I."/>
            <person name="Brannstrom I.O."/>
            <person name="Guillou S."/>
            <person name="Cros-Aarteil S."/>
            <person name="Calhoun S."/>
            <person name="Haridas S."/>
            <person name="Kuo A."/>
            <person name="Mondo S."/>
            <person name="Pangilinan J."/>
            <person name="Riley R."/>
            <person name="LaButti K."/>
            <person name="Andreopoulos B."/>
            <person name="Lipzen A."/>
            <person name="Chen C."/>
            <person name="Yan M."/>
            <person name="Daum C."/>
            <person name="Ng V."/>
            <person name="Clum A."/>
            <person name="Steindorff A."/>
            <person name="Ohm R.A."/>
            <person name="Martin F."/>
            <person name="Silar P."/>
            <person name="Natvig D.O."/>
            <person name="Lalanne C."/>
            <person name="Gautier V."/>
            <person name="Ament-Velasquez S.L."/>
            <person name="Kruys A."/>
            <person name="Hutchinson M.I."/>
            <person name="Powell A.J."/>
            <person name="Barry K."/>
            <person name="Miller A.N."/>
            <person name="Grigoriev I.V."/>
            <person name="Debuchy R."/>
            <person name="Gladieux P."/>
            <person name="Hiltunen Thoren M."/>
            <person name="Johannesson H."/>
        </authorList>
    </citation>
    <scope>NUCLEOTIDE SEQUENCE</scope>
    <source>
        <strain evidence="2">PSN324</strain>
    </source>
</reference>
<gene>
    <name evidence="2" type="ORF">QBC42DRAFT_279985</name>
</gene>
<evidence type="ECO:0000256" key="1">
    <source>
        <dbReference type="SAM" id="SignalP"/>
    </source>
</evidence>
<comment type="caution">
    <text evidence="2">The sequence shown here is derived from an EMBL/GenBank/DDBJ whole genome shotgun (WGS) entry which is preliminary data.</text>
</comment>
<reference evidence="2" key="2">
    <citation type="submission" date="2023-06" db="EMBL/GenBank/DDBJ databases">
        <authorList>
            <consortium name="Lawrence Berkeley National Laboratory"/>
            <person name="Mondo S.J."/>
            <person name="Hensen N."/>
            <person name="Bonometti L."/>
            <person name="Westerberg I."/>
            <person name="Brannstrom I.O."/>
            <person name="Guillou S."/>
            <person name="Cros-Aarteil S."/>
            <person name="Calhoun S."/>
            <person name="Haridas S."/>
            <person name="Kuo A."/>
            <person name="Pangilinan J."/>
            <person name="Riley R."/>
            <person name="Labutti K."/>
            <person name="Andreopoulos B."/>
            <person name="Lipzen A."/>
            <person name="Chen C."/>
            <person name="Yanf M."/>
            <person name="Daum C."/>
            <person name="Ng V."/>
            <person name="Clum A."/>
            <person name="Steindorff A."/>
            <person name="Ohm R."/>
            <person name="Martin F."/>
            <person name="Silar P."/>
            <person name="Natvig D."/>
            <person name="Lalanne C."/>
            <person name="Gautier V."/>
            <person name="Ament-Velasquez S.L."/>
            <person name="Kruys A."/>
            <person name="Hutchinson M.I."/>
            <person name="Powell A.J."/>
            <person name="Barry K."/>
            <person name="Miller A.N."/>
            <person name="Grigoriev I.V."/>
            <person name="Debuchy R."/>
            <person name="Gladieux P."/>
            <person name="Thoren M.H."/>
            <person name="Johannesson H."/>
        </authorList>
    </citation>
    <scope>NUCLEOTIDE SEQUENCE</scope>
    <source>
        <strain evidence="2">PSN324</strain>
    </source>
</reference>
<keyword evidence="3" id="KW-1185">Reference proteome</keyword>
<dbReference type="EMBL" id="MU865140">
    <property type="protein sequence ID" value="KAK4457041.1"/>
    <property type="molecule type" value="Genomic_DNA"/>
</dbReference>
<protein>
    <submittedName>
        <fullName evidence="2">Uncharacterized protein</fullName>
    </submittedName>
</protein>
<keyword evidence="1" id="KW-0732">Signal</keyword>
<evidence type="ECO:0000313" key="2">
    <source>
        <dbReference type="EMBL" id="KAK4457041.1"/>
    </source>
</evidence>